<dbReference type="SUPFAM" id="SSF50044">
    <property type="entry name" value="SH3-domain"/>
    <property type="match status" value="1"/>
</dbReference>
<evidence type="ECO:0000259" key="3">
    <source>
        <dbReference type="PROSITE" id="PS50002"/>
    </source>
</evidence>
<dbReference type="GO" id="GO:0006897">
    <property type="term" value="P:endocytosis"/>
    <property type="evidence" value="ECO:0007669"/>
    <property type="project" value="TreeGrafter"/>
</dbReference>
<dbReference type="Proteomes" id="UP001274896">
    <property type="component" value="Unassembled WGS sequence"/>
</dbReference>
<dbReference type="GO" id="GO:0031410">
    <property type="term" value="C:cytoplasmic vesicle"/>
    <property type="evidence" value="ECO:0007669"/>
    <property type="project" value="TreeGrafter"/>
</dbReference>
<keyword evidence="1 2" id="KW-0728">SH3 domain</keyword>
<sequence length="102" mass="11051">MAQVLYDFTAEPGNNELSVREGETITITNQNVGGGWIEARNSRGEVGLVPEDYVEVSKPQAFTAGGSVPPLDLSFFDNHAAASNTQGQLQMWCVVDEGVKRH</sequence>
<dbReference type="AlphaFoldDB" id="A0AAE0Q8A2"/>
<comment type="caution">
    <text evidence="4">The sequence shown here is derived from an EMBL/GenBank/DDBJ whole genome shotgun (WGS) entry which is preliminary data.</text>
</comment>
<dbReference type="Gene3D" id="2.30.30.40">
    <property type="entry name" value="SH3 Domains"/>
    <property type="match status" value="1"/>
</dbReference>
<reference evidence="4" key="1">
    <citation type="submission" date="2023-06" db="EMBL/GenBank/DDBJ databases">
        <title>Male Hemibagrus guttatus genome.</title>
        <authorList>
            <person name="Bian C."/>
        </authorList>
    </citation>
    <scope>NUCLEOTIDE SEQUENCE</scope>
    <source>
        <strain evidence="4">Male_cb2023</strain>
        <tissue evidence="4">Muscle</tissue>
    </source>
</reference>
<evidence type="ECO:0000313" key="4">
    <source>
        <dbReference type="EMBL" id="KAK3516158.1"/>
    </source>
</evidence>
<organism evidence="4 5">
    <name type="scientific">Hemibagrus guttatus</name>
    <dbReference type="NCBI Taxonomy" id="175788"/>
    <lineage>
        <taxon>Eukaryota</taxon>
        <taxon>Metazoa</taxon>
        <taxon>Chordata</taxon>
        <taxon>Craniata</taxon>
        <taxon>Vertebrata</taxon>
        <taxon>Euteleostomi</taxon>
        <taxon>Actinopterygii</taxon>
        <taxon>Neopterygii</taxon>
        <taxon>Teleostei</taxon>
        <taxon>Ostariophysi</taxon>
        <taxon>Siluriformes</taxon>
        <taxon>Bagridae</taxon>
        <taxon>Hemibagrus</taxon>
    </lineage>
</organism>
<keyword evidence="5" id="KW-1185">Reference proteome</keyword>
<dbReference type="InterPro" id="IPR036028">
    <property type="entry name" value="SH3-like_dom_sf"/>
</dbReference>
<proteinExistence type="predicted"/>
<accession>A0AAE0Q8A2</accession>
<dbReference type="PANTHER" id="PTHR45827">
    <property type="entry name" value="SORTING NEXIN"/>
    <property type="match status" value="1"/>
</dbReference>
<evidence type="ECO:0000256" key="1">
    <source>
        <dbReference type="ARBA" id="ARBA00022443"/>
    </source>
</evidence>
<gene>
    <name evidence="4" type="ORF">QTP70_005508</name>
</gene>
<evidence type="ECO:0000313" key="5">
    <source>
        <dbReference type="Proteomes" id="UP001274896"/>
    </source>
</evidence>
<protein>
    <recommendedName>
        <fullName evidence="3">SH3 domain-containing protein</fullName>
    </recommendedName>
</protein>
<dbReference type="SMART" id="SM00326">
    <property type="entry name" value="SH3"/>
    <property type="match status" value="1"/>
</dbReference>
<dbReference type="GO" id="GO:0016197">
    <property type="term" value="P:endosomal transport"/>
    <property type="evidence" value="ECO:0007669"/>
    <property type="project" value="TreeGrafter"/>
</dbReference>
<feature type="domain" description="SH3" evidence="3">
    <location>
        <begin position="1"/>
        <end position="59"/>
    </location>
</feature>
<dbReference type="EMBL" id="JAUCMX010000019">
    <property type="protein sequence ID" value="KAK3516158.1"/>
    <property type="molecule type" value="Genomic_DNA"/>
</dbReference>
<dbReference type="PANTHER" id="PTHR45827:SF2">
    <property type="entry name" value="SORTING NEXIN-9"/>
    <property type="match status" value="1"/>
</dbReference>
<dbReference type="Pfam" id="PF00018">
    <property type="entry name" value="SH3_1"/>
    <property type="match status" value="1"/>
</dbReference>
<dbReference type="GO" id="GO:0097320">
    <property type="term" value="P:plasma membrane tubulation"/>
    <property type="evidence" value="ECO:0007669"/>
    <property type="project" value="TreeGrafter"/>
</dbReference>
<dbReference type="InterPro" id="IPR001452">
    <property type="entry name" value="SH3_domain"/>
</dbReference>
<dbReference type="PROSITE" id="PS50002">
    <property type="entry name" value="SH3"/>
    <property type="match status" value="1"/>
</dbReference>
<dbReference type="GO" id="GO:0005886">
    <property type="term" value="C:plasma membrane"/>
    <property type="evidence" value="ECO:0007669"/>
    <property type="project" value="TreeGrafter"/>
</dbReference>
<dbReference type="GO" id="GO:0035091">
    <property type="term" value="F:phosphatidylinositol binding"/>
    <property type="evidence" value="ECO:0007669"/>
    <property type="project" value="TreeGrafter"/>
</dbReference>
<dbReference type="GO" id="GO:0036089">
    <property type="term" value="P:cleavage furrow formation"/>
    <property type="evidence" value="ECO:0007669"/>
    <property type="project" value="TreeGrafter"/>
</dbReference>
<name>A0AAE0Q8A2_9TELE</name>
<evidence type="ECO:0000256" key="2">
    <source>
        <dbReference type="PROSITE-ProRule" id="PRU00192"/>
    </source>
</evidence>